<sequence>MTRTRTSLSALQRPLRGLLLGLALVCAGFAANAQSIGRLNLQQGTVSVSSAGDDRWSAARPGRELGAGDRIWTDRNARAEVYIGPAALRLDGGTYVEFTGIDEDTIRINAGRGNLQLSVRDMASGQRISIDTPNLSAVIGAPGEYRIAVDEADTTTTWAAVASGHLTLRGQNGISQLLTGRQQTTVSGRNLTTVRTTRSQNGSFDTWVAERGRYDDPVRYAQPAVAVPPAALIARQQQIEYEQARQQAQWMEQQRAAQAAQQQQLEWQREQDWPQQQEWRRQEDWRQRREWRDRAEQDRWQQQQQQQQLQLQLQQQQRQALRQQQEMQQRAAQAQALQQQQLLQQQQAAQMQLQQQRAAQQQALAQQQMLRQQQELQQRTAQMQQQAQAQQQALQQAQLRALQQQRGTPPQPGQPAGDDPRRLWTSPDSRQ</sequence>
<keyword evidence="1" id="KW-0175">Coiled coil</keyword>
<gene>
    <name evidence="3" type="ORF">GGD71_003667</name>
</gene>
<evidence type="ECO:0000256" key="1">
    <source>
        <dbReference type="SAM" id="Coils"/>
    </source>
</evidence>
<evidence type="ECO:0000313" key="4">
    <source>
        <dbReference type="Proteomes" id="UP000524450"/>
    </source>
</evidence>
<dbReference type="EMBL" id="JACIFZ010000003">
    <property type="protein sequence ID" value="MBB4222887.1"/>
    <property type="molecule type" value="Genomic_DNA"/>
</dbReference>
<protein>
    <recommendedName>
        <fullName evidence="5">FecR protein domain-containing protein</fullName>
    </recommendedName>
</protein>
<dbReference type="RefSeq" id="WP_184639748.1">
    <property type="nucleotide sequence ID" value="NZ_JACIFZ010000003.1"/>
</dbReference>
<proteinExistence type="predicted"/>
<evidence type="ECO:0000313" key="3">
    <source>
        <dbReference type="EMBL" id="MBB4222887.1"/>
    </source>
</evidence>
<evidence type="ECO:0008006" key="5">
    <source>
        <dbReference type="Google" id="ProtNLM"/>
    </source>
</evidence>
<feature type="region of interest" description="Disordered" evidence="2">
    <location>
        <begin position="396"/>
        <end position="431"/>
    </location>
</feature>
<feature type="coiled-coil region" evidence="1">
    <location>
        <begin position="234"/>
        <end position="261"/>
    </location>
</feature>
<accession>A0A840FUV0</accession>
<organism evidence="3 4">
    <name type="scientific">Variovorax guangxiensis</name>
    <dbReference type="NCBI Taxonomy" id="1775474"/>
    <lineage>
        <taxon>Bacteria</taxon>
        <taxon>Pseudomonadati</taxon>
        <taxon>Pseudomonadota</taxon>
        <taxon>Betaproteobacteria</taxon>
        <taxon>Burkholderiales</taxon>
        <taxon>Comamonadaceae</taxon>
        <taxon>Variovorax</taxon>
    </lineage>
</organism>
<dbReference type="AlphaFoldDB" id="A0A840FUV0"/>
<evidence type="ECO:0000256" key="2">
    <source>
        <dbReference type="SAM" id="MobiDB-lite"/>
    </source>
</evidence>
<dbReference type="PANTHER" id="PTHR38731:SF3">
    <property type="entry name" value="BLL6125 PROTEIN"/>
    <property type="match status" value="1"/>
</dbReference>
<name>A0A840FUV0_9BURK</name>
<dbReference type="PANTHER" id="PTHR38731">
    <property type="entry name" value="LIPL45-RELATED LIPOPROTEIN-RELATED"/>
    <property type="match status" value="1"/>
</dbReference>
<dbReference type="Proteomes" id="UP000524450">
    <property type="component" value="Unassembled WGS sequence"/>
</dbReference>
<comment type="caution">
    <text evidence="3">The sequence shown here is derived from an EMBL/GenBank/DDBJ whole genome shotgun (WGS) entry which is preliminary data.</text>
</comment>
<reference evidence="3 4" key="1">
    <citation type="submission" date="2020-08" db="EMBL/GenBank/DDBJ databases">
        <title>Genomic Encyclopedia of Type Strains, Phase IV (KMG-V): Genome sequencing to study the core and pangenomes of soil and plant-associated prokaryotes.</title>
        <authorList>
            <person name="Whitman W."/>
        </authorList>
    </citation>
    <scope>NUCLEOTIDE SEQUENCE [LARGE SCALE GENOMIC DNA]</scope>
    <source>
        <strain evidence="3 4">34/80</strain>
    </source>
</reference>
<feature type="compositionally biased region" description="Low complexity" evidence="2">
    <location>
        <begin position="396"/>
        <end position="408"/>
    </location>
</feature>